<protein>
    <submittedName>
        <fullName evidence="3">Putative HNH endonuclease</fullName>
    </submittedName>
</protein>
<dbReference type="Pfam" id="PF14279">
    <property type="entry name" value="HNH_5"/>
    <property type="match status" value="1"/>
</dbReference>
<keyword evidence="3" id="KW-0540">Nuclease</keyword>
<accession>A0A0E3D9U2</accession>
<feature type="coiled-coil region" evidence="1">
    <location>
        <begin position="58"/>
        <end position="108"/>
    </location>
</feature>
<organism evidence="3 4">
    <name type="scientific">Bacillus phage BCP8-2</name>
    <dbReference type="NCBI Taxonomy" id="1129192"/>
    <lineage>
        <taxon>Viruses</taxon>
        <taxon>Duplodnaviria</taxon>
        <taxon>Heunggongvirae</taxon>
        <taxon>Uroviricota</taxon>
        <taxon>Caudoviricetes</taxon>
        <taxon>Herelleviridae</taxon>
        <taxon>Bastillevirinae</taxon>
        <taxon>Caeruleovirus</taxon>
        <taxon>Caeruleovirus BCP82</taxon>
    </lineage>
</organism>
<dbReference type="RefSeq" id="YP_009149741.1">
    <property type="nucleotide sequence ID" value="NC_027355.1"/>
</dbReference>
<evidence type="ECO:0000313" key="3">
    <source>
        <dbReference type="EMBL" id="AHJ87218.1"/>
    </source>
</evidence>
<dbReference type="OrthoDB" id="8933at10239"/>
<evidence type="ECO:0000256" key="1">
    <source>
        <dbReference type="SAM" id="Coils"/>
    </source>
</evidence>
<feature type="domain" description="HNH nuclease" evidence="2">
    <location>
        <begin position="134"/>
        <end position="185"/>
    </location>
</feature>
<gene>
    <name evidence="3" type="ORF">BCP8-2_180</name>
</gene>
<dbReference type="EMBL" id="KJ081346">
    <property type="protein sequence ID" value="AHJ87218.1"/>
    <property type="molecule type" value="Genomic_DNA"/>
</dbReference>
<evidence type="ECO:0000313" key="4">
    <source>
        <dbReference type="Proteomes" id="UP000033014"/>
    </source>
</evidence>
<dbReference type="KEGG" id="vg:24723444"/>
<dbReference type="GeneID" id="24723444"/>
<proteinExistence type="predicted"/>
<dbReference type="InterPro" id="IPR029471">
    <property type="entry name" value="HNH_5"/>
</dbReference>
<keyword evidence="4" id="KW-1185">Reference proteome</keyword>
<dbReference type="SMART" id="SM00507">
    <property type="entry name" value="HNHc"/>
    <property type="match status" value="1"/>
</dbReference>
<reference evidence="3 4" key="2">
    <citation type="journal article" date="2015" name="Arch. Virol.">
        <title>Complete genome sequence analysis and identification of putative metallo-beta-lactamase and SpoIIIE homologs in Bacillus cereus group phage BCP8-2, a new member of the proposed Bastille-like group.</title>
        <authorList>
            <person name="Asare P.T."/>
            <person name="Bandara N."/>
            <person name="Jeong T.Y."/>
            <person name="Ryu S."/>
            <person name="Klumpp J."/>
            <person name="Kim K.P."/>
        </authorList>
    </citation>
    <scope>NUCLEOTIDE SEQUENCE [LARGE SCALE GENOMIC DNA]</scope>
    <source>
        <strain evidence="3">BCP8-2</strain>
    </source>
</reference>
<keyword evidence="3" id="KW-0255">Endonuclease</keyword>
<sequence>MTKRCPKCDKVKGFTEYYKNKSRKDGLNVYCKLCVKEDQKDYHVRNKEARLAYQRTYRENNREKVREAERKYRDNNRELHRAKDKRYRVKHQDKIREKNKKYREENKEYFLNKARERKLTIANVSDGTVTLEFEQELYNLQEGLCGYCGCNLEEYGKHLDHKLPLSRGGLHTSSNVHWTCPDCNLSKNNKTEEEWYKLLDEEN</sequence>
<dbReference type="GO" id="GO:0004519">
    <property type="term" value="F:endonuclease activity"/>
    <property type="evidence" value="ECO:0007669"/>
    <property type="project" value="UniProtKB-KW"/>
</dbReference>
<keyword evidence="3" id="KW-0378">Hydrolase</keyword>
<dbReference type="Gene3D" id="1.10.30.50">
    <property type="match status" value="1"/>
</dbReference>
<keyword evidence="1" id="KW-0175">Coiled coil</keyword>
<dbReference type="CDD" id="cd00085">
    <property type="entry name" value="HNHc"/>
    <property type="match status" value="1"/>
</dbReference>
<evidence type="ECO:0000259" key="2">
    <source>
        <dbReference type="SMART" id="SM00507"/>
    </source>
</evidence>
<dbReference type="InterPro" id="IPR003615">
    <property type="entry name" value="HNH_nuc"/>
</dbReference>
<reference evidence="4" key="1">
    <citation type="submission" date="2014-01" db="EMBL/GenBank/DDBJ databases">
        <title>Genomic and Proteomic Analysis of Broad Host Range Virulent Bacillus Group Phage BCP8-2 Leading To the Creation of New Genus within Myoviruses.</title>
        <authorList>
            <person name="Bandara N."/>
            <person name="Asare P.T."/>
            <person name="Kim K.P."/>
        </authorList>
    </citation>
    <scope>NUCLEOTIDE SEQUENCE [LARGE SCALE GENOMIC DNA]</scope>
</reference>
<dbReference type="Proteomes" id="UP000033014">
    <property type="component" value="Segment"/>
</dbReference>
<name>A0A0E3D9U2_9CAUD</name>